<keyword evidence="10 12" id="KW-0472">Membrane</keyword>
<evidence type="ECO:0000313" key="15">
    <source>
        <dbReference type="Proteomes" id="UP000298347"/>
    </source>
</evidence>
<dbReference type="InterPro" id="IPR019533">
    <property type="entry name" value="Peptidase_S26"/>
</dbReference>
<evidence type="ECO:0000259" key="13">
    <source>
        <dbReference type="Pfam" id="PF10502"/>
    </source>
</evidence>
<comment type="similarity">
    <text evidence="3 12">Belongs to the peptidase S26 family.</text>
</comment>
<dbReference type="GO" id="GO:0004252">
    <property type="term" value="F:serine-type endopeptidase activity"/>
    <property type="evidence" value="ECO:0007669"/>
    <property type="project" value="InterPro"/>
</dbReference>
<dbReference type="EMBL" id="SRJD01000004">
    <property type="protein sequence ID" value="TGA99144.1"/>
    <property type="molecule type" value="Genomic_DNA"/>
</dbReference>
<feature type="transmembrane region" description="Helical" evidence="12">
    <location>
        <begin position="12"/>
        <end position="37"/>
    </location>
</feature>
<dbReference type="Pfam" id="PF10502">
    <property type="entry name" value="Peptidase_S26"/>
    <property type="match status" value="1"/>
</dbReference>
<evidence type="ECO:0000256" key="4">
    <source>
        <dbReference type="ARBA" id="ARBA00013208"/>
    </source>
</evidence>
<keyword evidence="7 12" id="KW-0812">Transmembrane</keyword>
<gene>
    <name evidence="14" type="primary">lepB</name>
    <name evidence="14" type="ORF">E4665_05000</name>
</gene>
<evidence type="ECO:0000256" key="1">
    <source>
        <dbReference type="ARBA" id="ARBA00000677"/>
    </source>
</evidence>
<evidence type="ECO:0000256" key="9">
    <source>
        <dbReference type="ARBA" id="ARBA00022989"/>
    </source>
</evidence>
<comment type="catalytic activity">
    <reaction evidence="1 12">
        <text>Cleavage of hydrophobic, N-terminal signal or leader sequences from secreted and periplasmic proteins.</text>
        <dbReference type="EC" id="3.4.21.89"/>
    </reaction>
</comment>
<evidence type="ECO:0000256" key="10">
    <source>
        <dbReference type="ARBA" id="ARBA00023136"/>
    </source>
</evidence>
<evidence type="ECO:0000256" key="7">
    <source>
        <dbReference type="ARBA" id="ARBA00022692"/>
    </source>
</evidence>
<feature type="active site" evidence="11">
    <location>
        <position position="41"/>
    </location>
</feature>
<dbReference type="PROSITE" id="PS00761">
    <property type="entry name" value="SPASE_I_3"/>
    <property type="match status" value="1"/>
</dbReference>
<keyword evidence="9 12" id="KW-1133">Transmembrane helix</keyword>
<dbReference type="InterPro" id="IPR036286">
    <property type="entry name" value="LexA/Signal_pep-like_sf"/>
</dbReference>
<accession>A0A4Z0GPJ7</accession>
<feature type="active site" evidence="11">
    <location>
        <position position="82"/>
    </location>
</feature>
<reference evidence="14 15" key="1">
    <citation type="journal article" date="2015" name="Int. J. Syst. Evol. Microbiol.">
        <title>Sporolactobacillus shoreae sp. nov. and Sporolactobacillus spathodeae sp. nov., two spore-forming lactic acid bacteria isolated from tree barks in Thailand.</title>
        <authorList>
            <person name="Thamacharoensuk T."/>
            <person name="Kitahara M."/>
            <person name="Ohkuma M."/>
            <person name="Thongchul N."/>
            <person name="Tanasupawat S."/>
        </authorList>
    </citation>
    <scope>NUCLEOTIDE SEQUENCE [LARGE SCALE GENOMIC DNA]</scope>
    <source>
        <strain evidence="14 15">BK92</strain>
    </source>
</reference>
<evidence type="ECO:0000256" key="2">
    <source>
        <dbReference type="ARBA" id="ARBA00004401"/>
    </source>
</evidence>
<evidence type="ECO:0000256" key="6">
    <source>
        <dbReference type="ARBA" id="ARBA00022670"/>
    </source>
</evidence>
<evidence type="ECO:0000256" key="3">
    <source>
        <dbReference type="ARBA" id="ARBA00009370"/>
    </source>
</evidence>
<dbReference type="CDD" id="cd06530">
    <property type="entry name" value="S26_SPase_I"/>
    <property type="match status" value="1"/>
</dbReference>
<dbReference type="GO" id="GO:0006465">
    <property type="term" value="P:signal peptide processing"/>
    <property type="evidence" value="ECO:0007669"/>
    <property type="project" value="InterPro"/>
</dbReference>
<comment type="caution">
    <text evidence="14">The sequence shown here is derived from an EMBL/GenBank/DDBJ whole genome shotgun (WGS) entry which is preliminary data.</text>
</comment>
<dbReference type="EC" id="3.4.21.89" evidence="4 12"/>
<dbReference type="PANTHER" id="PTHR43390:SF1">
    <property type="entry name" value="CHLOROPLAST PROCESSING PEPTIDASE"/>
    <property type="match status" value="1"/>
</dbReference>
<protein>
    <recommendedName>
        <fullName evidence="4 12">Signal peptidase I</fullName>
        <ecNumber evidence="4 12">3.4.21.89</ecNumber>
    </recommendedName>
</protein>
<keyword evidence="6 12" id="KW-0645">Protease</keyword>
<dbReference type="AlphaFoldDB" id="A0A4Z0GPJ7"/>
<dbReference type="InterPro" id="IPR019758">
    <property type="entry name" value="Pept_S26A_signal_pept_1_CS"/>
</dbReference>
<dbReference type="PROSITE" id="PS00760">
    <property type="entry name" value="SPASE_I_2"/>
    <property type="match status" value="1"/>
</dbReference>
<dbReference type="InterPro" id="IPR000223">
    <property type="entry name" value="Pept_S26A_signal_pept_1"/>
</dbReference>
<feature type="domain" description="Peptidase S26" evidence="13">
    <location>
        <begin position="12"/>
        <end position="178"/>
    </location>
</feature>
<dbReference type="SUPFAM" id="SSF51306">
    <property type="entry name" value="LexA/Signal peptidase"/>
    <property type="match status" value="1"/>
</dbReference>
<dbReference type="PRINTS" id="PR00727">
    <property type="entry name" value="LEADERPTASE"/>
</dbReference>
<comment type="subcellular location">
    <subcellularLocation>
        <location evidence="2">Cell membrane</location>
        <topology evidence="2">Single-pass type II membrane protein</topology>
    </subcellularLocation>
    <subcellularLocation>
        <location evidence="12">Membrane</location>
        <topology evidence="12">Single-pass type II membrane protein</topology>
    </subcellularLocation>
</comment>
<evidence type="ECO:0000256" key="8">
    <source>
        <dbReference type="ARBA" id="ARBA00022801"/>
    </source>
</evidence>
<sequence>MSRKKEKNEFLAWIRAIGLAVLIVIILRSFILGNYIVDGPSMMPTLHNGDRLIVNKINYRFSQPRRFDVVIFHATPTNDYVKRVIGLPGDTIRYTNDQLYINNKPVNEPFLDSLKKENKTGELTWNFTLKGLTGETRVPKGKLWVMGDNRQNSVDSRFPEVGFVSESKVVGKVDLRYWPLNSFGIIQR</sequence>
<proteinExistence type="inferred from homology"/>
<keyword evidence="15" id="KW-1185">Reference proteome</keyword>
<evidence type="ECO:0000256" key="11">
    <source>
        <dbReference type="PIRSR" id="PIRSR600223-1"/>
    </source>
</evidence>
<dbReference type="GO" id="GO:0005886">
    <property type="term" value="C:plasma membrane"/>
    <property type="evidence" value="ECO:0007669"/>
    <property type="project" value="UniProtKB-SubCell"/>
</dbReference>
<dbReference type="OrthoDB" id="9802919at2"/>
<evidence type="ECO:0000256" key="12">
    <source>
        <dbReference type="RuleBase" id="RU362042"/>
    </source>
</evidence>
<dbReference type="FunFam" id="2.10.109.10:FF:000008">
    <property type="entry name" value="Signal peptidase I"/>
    <property type="match status" value="1"/>
</dbReference>
<dbReference type="PANTHER" id="PTHR43390">
    <property type="entry name" value="SIGNAL PEPTIDASE I"/>
    <property type="match status" value="1"/>
</dbReference>
<dbReference type="Gene3D" id="2.10.109.10">
    <property type="entry name" value="Umud Fragment, subunit A"/>
    <property type="match status" value="1"/>
</dbReference>
<dbReference type="GO" id="GO:0009003">
    <property type="term" value="F:signal peptidase activity"/>
    <property type="evidence" value="ECO:0007669"/>
    <property type="project" value="UniProtKB-EC"/>
</dbReference>
<dbReference type="Proteomes" id="UP000298347">
    <property type="component" value="Unassembled WGS sequence"/>
</dbReference>
<dbReference type="RefSeq" id="WP_135347700.1">
    <property type="nucleotide sequence ID" value="NZ_SRJD01000004.1"/>
</dbReference>
<dbReference type="InterPro" id="IPR019757">
    <property type="entry name" value="Pept_S26A_signal_pept_1_Lys-AS"/>
</dbReference>
<name>A0A4Z0GPJ7_9BACL</name>
<keyword evidence="5" id="KW-1003">Cell membrane</keyword>
<evidence type="ECO:0000256" key="5">
    <source>
        <dbReference type="ARBA" id="ARBA00022475"/>
    </source>
</evidence>
<dbReference type="NCBIfam" id="TIGR02227">
    <property type="entry name" value="sigpep_I_bact"/>
    <property type="match status" value="1"/>
</dbReference>
<keyword evidence="8 12" id="KW-0378">Hydrolase</keyword>
<evidence type="ECO:0000313" key="14">
    <source>
        <dbReference type="EMBL" id="TGA99144.1"/>
    </source>
</evidence>
<organism evidence="14 15">
    <name type="scientific">Sporolactobacillus shoreae</name>
    <dbReference type="NCBI Taxonomy" id="1465501"/>
    <lineage>
        <taxon>Bacteria</taxon>
        <taxon>Bacillati</taxon>
        <taxon>Bacillota</taxon>
        <taxon>Bacilli</taxon>
        <taxon>Bacillales</taxon>
        <taxon>Sporolactobacillaceae</taxon>
        <taxon>Sporolactobacillus</taxon>
    </lineage>
</organism>